<name>A0A3G3M4M1_9CAUD</name>
<gene>
    <name evidence="2" type="primary">65</name>
    <name evidence="2" type="ORF">PBI_ISOLDE_65</name>
</gene>
<sequence length="58" mass="6560">MKNTENQMCNLLEHSERDARLQQAKRGEPIYASLAAERGIPYEGPEQGPFSCPEKENP</sequence>
<dbReference type="EMBL" id="MH910037">
    <property type="protein sequence ID" value="AYR01034.1"/>
    <property type="molecule type" value="Genomic_DNA"/>
</dbReference>
<protein>
    <submittedName>
        <fullName evidence="2">Uncharacterized protein</fullName>
    </submittedName>
</protein>
<dbReference type="KEGG" id="vg:77932031"/>
<keyword evidence="3" id="KW-1185">Reference proteome</keyword>
<dbReference type="RefSeq" id="YP_010656154.1">
    <property type="nucleotide sequence ID" value="NC_070835.1"/>
</dbReference>
<feature type="region of interest" description="Disordered" evidence="1">
    <location>
        <begin position="36"/>
        <end position="58"/>
    </location>
</feature>
<evidence type="ECO:0000313" key="2">
    <source>
        <dbReference type="EMBL" id="AYR01034.1"/>
    </source>
</evidence>
<organism evidence="2 3">
    <name type="scientific">Arthrobacter phage Isolde</name>
    <dbReference type="NCBI Taxonomy" id="2419610"/>
    <lineage>
        <taxon>Viruses</taxon>
        <taxon>Duplodnaviria</taxon>
        <taxon>Heunggongvirae</taxon>
        <taxon>Uroviricota</taxon>
        <taxon>Caudoviricetes</taxon>
        <taxon>Isoldevirus</taxon>
        <taxon>Isoldevirus isolde</taxon>
    </lineage>
</organism>
<accession>A0A3G3M4M1</accession>
<evidence type="ECO:0000256" key="1">
    <source>
        <dbReference type="SAM" id="MobiDB-lite"/>
    </source>
</evidence>
<dbReference type="GeneID" id="77932031"/>
<proteinExistence type="predicted"/>
<reference evidence="2 3" key="1">
    <citation type="submission" date="2018-09" db="EMBL/GenBank/DDBJ databases">
        <authorList>
            <person name="Zack K."/>
            <person name="Stoner T.H."/>
            <person name="Garlena R.A."/>
            <person name="Russell D.A."/>
            <person name="Pope W.H."/>
            <person name="Jacobs-Sera D."/>
            <person name="Hatfull G.F."/>
        </authorList>
    </citation>
    <scope>NUCLEOTIDE SEQUENCE [LARGE SCALE GENOMIC DNA]</scope>
</reference>
<evidence type="ECO:0000313" key="3">
    <source>
        <dbReference type="Proteomes" id="UP000279087"/>
    </source>
</evidence>
<dbReference type="Proteomes" id="UP000279087">
    <property type="component" value="Segment"/>
</dbReference>